<evidence type="ECO:0000256" key="1">
    <source>
        <dbReference type="SAM" id="MobiDB-lite"/>
    </source>
</evidence>
<sequence length="581" mass="63275">MGFAVSEEPASDTAAHSNSPRHLCPAHSHQSRHLTTSSNGTSPTITESEREQLQSTRRASADSRSEINAEQTNRRKSSAPPSVSISKVVGSKRSSIRAFFGKHSVSAPSPSGSGPNLLSKLPSTESPALSVTSSNGSATSQASNTQLPQIDFSTADASHIHSYYKKFPYSMAMLHAVAVDSLACNTHGSLFAIVSKSYLDIKTFVLLPHAILRYALNTSSTAVPEQVLLLSAESVAYASDDIPGQQFVLRVSERPERHQLEEQASVHDAPDDVILETKKAPTTPPTTSARRSIFFHTNNSTPTLRLAHHHDWTTHSNHYHQHHHHISLLRDEKTRTMLLVFDTAAEFMRWMDLTRSQIKLQRESLMNKRYDPFESETLGLGKTDNLGSLLPPFDGSHSISRSLSTTQISATVMTSSSLPPSKRPSVISTSSSIESQPSQRLSPLSGARQNSSSSVQTLGSLASSKSSSSLSSLQESLNSFSIRPQRPPAARRESTTFSSLARLTSLRRAPSYQRQRPQADSLSKPVDESAILDEDDGDGISFTASSVGTNVRRKNRMKVIRRLPAGPPPSRPLPPIPAEQI</sequence>
<dbReference type="Proteomes" id="UP000094385">
    <property type="component" value="Unassembled WGS sequence"/>
</dbReference>
<evidence type="ECO:0000313" key="2">
    <source>
        <dbReference type="EMBL" id="ODQ72427.1"/>
    </source>
</evidence>
<protein>
    <submittedName>
        <fullName evidence="2">Uncharacterized protein</fullName>
    </submittedName>
</protein>
<dbReference type="AlphaFoldDB" id="A0A1E3Q603"/>
<name>A0A1E3Q603_LIPST</name>
<feature type="compositionally biased region" description="Pro residues" evidence="1">
    <location>
        <begin position="565"/>
        <end position="581"/>
    </location>
</feature>
<feature type="compositionally biased region" description="Polar residues" evidence="1">
    <location>
        <begin position="447"/>
        <end position="457"/>
    </location>
</feature>
<feature type="compositionally biased region" description="Polar residues" evidence="1">
    <location>
        <begin position="512"/>
        <end position="521"/>
    </location>
</feature>
<feature type="compositionally biased region" description="Polar residues" evidence="1">
    <location>
        <begin position="33"/>
        <end position="46"/>
    </location>
</feature>
<dbReference type="OrthoDB" id="1749473at2759"/>
<keyword evidence="3" id="KW-1185">Reference proteome</keyword>
<feature type="region of interest" description="Disordered" evidence="1">
    <location>
        <begin position="411"/>
        <end position="581"/>
    </location>
</feature>
<feature type="compositionally biased region" description="Low complexity" evidence="1">
    <location>
        <begin position="104"/>
        <end position="123"/>
    </location>
</feature>
<feature type="compositionally biased region" description="Basic residues" evidence="1">
    <location>
        <begin position="551"/>
        <end position="561"/>
    </location>
</feature>
<evidence type="ECO:0000313" key="3">
    <source>
        <dbReference type="Proteomes" id="UP000094385"/>
    </source>
</evidence>
<feature type="compositionally biased region" description="Low complexity" evidence="1">
    <location>
        <begin position="458"/>
        <end position="481"/>
    </location>
</feature>
<feature type="region of interest" description="Disordered" evidence="1">
    <location>
        <begin position="103"/>
        <end position="145"/>
    </location>
</feature>
<feature type="region of interest" description="Disordered" evidence="1">
    <location>
        <begin position="1"/>
        <end position="89"/>
    </location>
</feature>
<accession>A0A1E3Q603</accession>
<gene>
    <name evidence="2" type="ORF">LIPSTDRAFT_27976</name>
</gene>
<feature type="compositionally biased region" description="Low complexity" evidence="1">
    <location>
        <begin position="423"/>
        <end position="442"/>
    </location>
</feature>
<organism evidence="2 3">
    <name type="scientific">Lipomyces starkeyi NRRL Y-11557</name>
    <dbReference type="NCBI Taxonomy" id="675824"/>
    <lineage>
        <taxon>Eukaryota</taxon>
        <taxon>Fungi</taxon>
        <taxon>Dikarya</taxon>
        <taxon>Ascomycota</taxon>
        <taxon>Saccharomycotina</taxon>
        <taxon>Lipomycetes</taxon>
        <taxon>Lipomycetales</taxon>
        <taxon>Lipomycetaceae</taxon>
        <taxon>Lipomyces</taxon>
    </lineage>
</organism>
<reference evidence="2 3" key="1">
    <citation type="journal article" date="2016" name="Proc. Natl. Acad. Sci. U.S.A.">
        <title>Comparative genomics of biotechnologically important yeasts.</title>
        <authorList>
            <person name="Riley R."/>
            <person name="Haridas S."/>
            <person name="Wolfe K.H."/>
            <person name="Lopes M.R."/>
            <person name="Hittinger C.T."/>
            <person name="Goeker M."/>
            <person name="Salamov A.A."/>
            <person name="Wisecaver J.H."/>
            <person name="Long T.M."/>
            <person name="Calvey C.H."/>
            <person name="Aerts A.L."/>
            <person name="Barry K.W."/>
            <person name="Choi C."/>
            <person name="Clum A."/>
            <person name="Coughlan A.Y."/>
            <person name="Deshpande S."/>
            <person name="Douglass A.P."/>
            <person name="Hanson S.J."/>
            <person name="Klenk H.-P."/>
            <person name="LaButti K.M."/>
            <person name="Lapidus A."/>
            <person name="Lindquist E.A."/>
            <person name="Lipzen A.M."/>
            <person name="Meier-Kolthoff J.P."/>
            <person name="Ohm R.A."/>
            <person name="Otillar R.P."/>
            <person name="Pangilinan J.L."/>
            <person name="Peng Y."/>
            <person name="Rokas A."/>
            <person name="Rosa C.A."/>
            <person name="Scheuner C."/>
            <person name="Sibirny A.A."/>
            <person name="Slot J.C."/>
            <person name="Stielow J.B."/>
            <person name="Sun H."/>
            <person name="Kurtzman C.P."/>
            <person name="Blackwell M."/>
            <person name="Grigoriev I.V."/>
            <person name="Jeffries T.W."/>
        </authorList>
    </citation>
    <scope>NUCLEOTIDE SEQUENCE [LARGE SCALE GENOMIC DNA]</scope>
    <source>
        <strain evidence="2 3">NRRL Y-11557</strain>
    </source>
</reference>
<feature type="compositionally biased region" description="Polar residues" evidence="1">
    <location>
        <begin position="124"/>
        <end position="145"/>
    </location>
</feature>
<proteinExistence type="predicted"/>
<dbReference type="EMBL" id="KV454295">
    <property type="protein sequence ID" value="ODQ72427.1"/>
    <property type="molecule type" value="Genomic_DNA"/>
</dbReference>